<keyword evidence="2" id="KW-0812">Transmembrane</keyword>
<evidence type="ECO:0000313" key="5">
    <source>
        <dbReference type="Proteomes" id="UP000320735"/>
    </source>
</evidence>
<dbReference type="Proteomes" id="UP000320735">
    <property type="component" value="Unassembled WGS sequence"/>
</dbReference>
<gene>
    <name evidence="4" type="ORF">CA54_42110</name>
</gene>
<proteinExistence type="predicted"/>
<sequence>MSQLNKQGQALKPRRPTYWVMCLFVVVAGIAWYGSWRQPVNFSHSLKLSTPPQFSSHQRDTIRIGVFNIHGCKGKDGKRDVGRIAQCIHDMDIVSLHEVRGSYASNQAHELGELLGMSAVFAPTEWRWGRNDFGNGLLTNVEFSQMHQIPLAMSGHAYRNALLTSFRLEDKTVQLLIAHVDLSEDRERQLSAVTNLFLTLKTPAILLGDLNVKATDPRMRGLMATPGVRSALAATPGRGRDWVIMKGFRTVSAAVIDNEASDHAFVQTELQLLNEPNSAAPRSTRGQAKQASTARDKH</sequence>
<name>A0A5C6BBC2_9PLAN</name>
<dbReference type="InterPro" id="IPR005135">
    <property type="entry name" value="Endo/exonuclease/phosphatase"/>
</dbReference>
<dbReference type="PANTHER" id="PTHR14859">
    <property type="entry name" value="CALCOFLUOR WHITE HYPERSENSITIVE PROTEIN PRECURSOR"/>
    <property type="match status" value="1"/>
</dbReference>
<comment type="caution">
    <text evidence="4">The sequence shown here is derived from an EMBL/GenBank/DDBJ whole genome shotgun (WGS) entry which is preliminary data.</text>
</comment>
<dbReference type="EMBL" id="SJPP01000002">
    <property type="protein sequence ID" value="TWU08972.1"/>
    <property type="molecule type" value="Genomic_DNA"/>
</dbReference>
<feature type="domain" description="Endonuclease/exonuclease/phosphatase" evidence="3">
    <location>
        <begin position="67"/>
        <end position="263"/>
    </location>
</feature>
<evidence type="ECO:0000259" key="3">
    <source>
        <dbReference type="Pfam" id="PF03372"/>
    </source>
</evidence>
<protein>
    <recommendedName>
        <fullName evidence="3">Endonuclease/exonuclease/phosphatase domain-containing protein</fullName>
    </recommendedName>
</protein>
<dbReference type="Pfam" id="PF03372">
    <property type="entry name" value="Exo_endo_phos"/>
    <property type="match status" value="1"/>
</dbReference>
<dbReference type="GO" id="GO:0003824">
    <property type="term" value="F:catalytic activity"/>
    <property type="evidence" value="ECO:0007669"/>
    <property type="project" value="InterPro"/>
</dbReference>
<organism evidence="4 5">
    <name type="scientific">Symmachiella macrocystis</name>
    <dbReference type="NCBI Taxonomy" id="2527985"/>
    <lineage>
        <taxon>Bacteria</taxon>
        <taxon>Pseudomonadati</taxon>
        <taxon>Planctomycetota</taxon>
        <taxon>Planctomycetia</taxon>
        <taxon>Planctomycetales</taxon>
        <taxon>Planctomycetaceae</taxon>
        <taxon>Symmachiella</taxon>
    </lineage>
</organism>
<keyword evidence="2" id="KW-0472">Membrane</keyword>
<evidence type="ECO:0000256" key="1">
    <source>
        <dbReference type="SAM" id="MobiDB-lite"/>
    </source>
</evidence>
<evidence type="ECO:0000313" key="4">
    <source>
        <dbReference type="EMBL" id="TWU08972.1"/>
    </source>
</evidence>
<accession>A0A5C6BBC2</accession>
<dbReference type="SUPFAM" id="SSF56219">
    <property type="entry name" value="DNase I-like"/>
    <property type="match status" value="1"/>
</dbReference>
<feature type="transmembrane region" description="Helical" evidence="2">
    <location>
        <begin position="16"/>
        <end position="36"/>
    </location>
</feature>
<dbReference type="PANTHER" id="PTHR14859:SF15">
    <property type="entry name" value="ENDONUCLEASE_EXONUCLEASE_PHOSPHATASE DOMAIN-CONTAINING PROTEIN"/>
    <property type="match status" value="1"/>
</dbReference>
<dbReference type="AlphaFoldDB" id="A0A5C6BBC2"/>
<dbReference type="GO" id="GO:0016020">
    <property type="term" value="C:membrane"/>
    <property type="evidence" value="ECO:0007669"/>
    <property type="project" value="GOC"/>
</dbReference>
<dbReference type="InterPro" id="IPR051916">
    <property type="entry name" value="GPI-anchor_lipid_remodeler"/>
</dbReference>
<dbReference type="InterPro" id="IPR036691">
    <property type="entry name" value="Endo/exonu/phosph_ase_sf"/>
</dbReference>
<feature type="region of interest" description="Disordered" evidence="1">
    <location>
        <begin position="275"/>
        <end position="298"/>
    </location>
</feature>
<dbReference type="Gene3D" id="3.60.10.10">
    <property type="entry name" value="Endonuclease/exonuclease/phosphatase"/>
    <property type="match status" value="1"/>
</dbReference>
<keyword evidence="5" id="KW-1185">Reference proteome</keyword>
<reference evidence="4 5" key="1">
    <citation type="submission" date="2019-02" db="EMBL/GenBank/DDBJ databases">
        <title>Deep-cultivation of Planctomycetes and their phenomic and genomic characterization uncovers novel biology.</title>
        <authorList>
            <person name="Wiegand S."/>
            <person name="Jogler M."/>
            <person name="Boedeker C."/>
            <person name="Pinto D."/>
            <person name="Vollmers J."/>
            <person name="Rivas-Marin E."/>
            <person name="Kohn T."/>
            <person name="Peeters S.H."/>
            <person name="Heuer A."/>
            <person name="Rast P."/>
            <person name="Oberbeckmann S."/>
            <person name="Bunk B."/>
            <person name="Jeske O."/>
            <person name="Meyerdierks A."/>
            <person name="Storesund J.E."/>
            <person name="Kallscheuer N."/>
            <person name="Luecker S."/>
            <person name="Lage O.M."/>
            <person name="Pohl T."/>
            <person name="Merkel B.J."/>
            <person name="Hornburger P."/>
            <person name="Mueller R.-W."/>
            <person name="Bruemmer F."/>
            <person name="Labrenz M."/>
            <person name="Spormann A.M."/>
            <person name="Op Den Camp H."/>
            <person name="Overmann J."/>
            <person name="Amann R."/>
            <person name="Jetten M.S.M."/>
            <person name="Mascher T."/>
            <person name="Medema M.H."/>
            <person name="Devos D.P."/>
            <person name="Kaster A.-K."/>
            <person name="Ovreas L."/>
            <person name="Rohde M."/>
            <person name="Galperin M.Y."/>
            <person name="Jogler C."/>
        </authorList>
    </citation>
    <scope>NUCLEOTIDE SEQUENCE [LARGE SCALE GENOMIC DNA]</scope>
    <source>
        <strain evidence="4 5">CA54</strain>
    </source>
</reference>
<keyword evidence="2" id="KW-1133">Transmembrane helix</keyword>
<evidence type="ECO:0000256" key="2">
    <source>
        <dbReference type="SAM" id="Phobius"/>
    </source>
</evidence>
<dbReference type="GO" id="GO:0006506">
    <property type="term" value="P:GPI anchor biosynthetic process"/>
    <property type="evidence" value="ECO:0007669"/>
    <property type="project" value="TreeGrafter"/>
</dbReference>